<keyword evidence="7" id="KW-1185">Reference proteome</keyword>
<accession>H2AWV0</accession>
<proteinExistence type="inferred from homology"/>
<sequence length="594" mass="66143">MSTEGNHPYTVLKITASNGALAQIWLAANMSNLPKGSVLQTNIRESAEELAKVSGCDIEASENSNSITLRTSGELLQGIVRVYSKQAGFLLSDIKDTLSKISSLFKANARVNITISRSQTVAKVDQLILEDAVTEREVLITPGLEFLDDAPLPSGLLLTNDSVRRNVHGAAPWDMSIEVGRRFEPDNDFANETSGLDLDFDIEGTRSSPTRSWDEGTRHSNNTTFLQSMKANENVAVGNSLIAEADDDFPIADTENDHWDLGIVEDDKQADSTSIGSIEFGRRVDDVSIQENPDFGFDLEIEKEPSNNLNILNQSEHYRSDNTSDMDKQIKKKARRAQNPALNSTTKIVYDETSELSTEEMEDREGLCMTDEKESDVKAGKLAQKRLWSEILLELQYLPNTVVENLVSHVAMKKKRLSPAHNRDTKQPIIDMSLDMNDMIEDSDDGLIDEENKEPESDHFIGIDNQLSDFSFGQTFDGESSELIEENKGSTVDTSNSRVKLISGSFVSRTTADMAEILRETSIDKETMDFKDLLMAQYEREPESKTSKSDASRCFFDMLSLATADCIELKQDEIFGNIRISTKASLFDQFITVS</sequence>
<dbReference type="InterPro" id="IPR036390">
    <property type="entry name" value="WH_DNA-bd_sf"/>
</dbReference>
<dbReference type="Proteomes" id="UP000005220">
    <property type="component" value="Chromosome 6"/>
</dbReference>
<name>H2AWV0_KAZAF</name>
<dbReference type="Gene3D" id="1.10.10.580">
    <property type="entry name" value="Structural maintenance of chromosome 1. Chain E"/>
    <property type="match status" value="1"/>
</dbReference>
<gene>
    <name evidence="6" type="primary">KAFR0F02530</name>
    <name evidence="6" type="ORF">KAFR_0F02530</name>
</gene>
<feature type="domain" description="Rad21/Rec8-like protein N-terminal" evidence="5">
    <location>
        <begin position="13"/>
        <end position="117"/>
    </location>
</feature>
<dbReference type="GeneID" id="13884318"/>
<dbReference type="STRING" id="1071382.H2AWV0"/>
<dbReference type="FunCoup" id="H2AWV0">
    <property type="interactions" value="252"/>
</dbReference>
<evidence type="ECO:0000259" key="4">
    <source>
        <dbReference type="Pfam" id="PF04824"/>
    </source>
</evidence>
<dbReference type="GO" id="GO:0019901">
    <property type="term" value="F:protein kinase binding"/>
    <property type="evidence" value="ECO:0007669"/>
    <property type="project" value="EnsemblFungi"/>
</dbReference>
<organism evidence="6 7">
    <name type="scientific">Kazachstania africana (strain ATCC 22294 / BCRC 22015 / CBS 2517 / CECT 1963 / NBRC 1671 / NRRL Y-8276)</name>
    <name type="common">Yeast</name>
    <name type="synonym">Kluyveromyces africanus</name>
    <dbReference type="NCBI Taxonomy" id="1071382"/>
    <lineage>
        <taxon>Eukaryota</taxon>
        <taxon>Fungi</taxon>
        <taxon>Dikarya</taxon>
        <taxon>Ascomycota</taxon>
        <taxon>Saccharomycotina</taxon>
        <taxon>Saccharomycetes</taxon>
        <taxon>Saccharomycetales</taxon>
        <taxon>Saccharomycetaceae</taxon>
        <taxon>Kazachstania</taxon>
    </lineage>
</organism>
<dbReference type="GO" id="GO:0030892">
    <property type="term" value="C:mitotic cohesin complex"/>
    <property type="evidence" value="ECO:0007669"/>
    <property type="project" value="EnsemblFungi"/>
</dbReference>
<dbReference type="GO" id="GO:0000794">
    <property type="term" value="C:condensed nuclear chromosome"/>
    <property type="evidence" value="ECO:0007669"/>
    <property type="project" value="EnsemblFungi"/>
</dbReference>
<dbReference type="OrthoDB" id="10071381at2759"/>
<dbReference type="GO" id="GO:0006915">
    <property type="term" value="P:apoptotic process"/>
    <property type="evidence" value="ECO:0007669"/>
    <property type="project" value="EnsemblFungi"/>
</dbReference>
<dbReference type="HOGENOM" id="CLU_462364_0_0_1"/>
<reference evidence="6 7" key="1">
    <citation type="journal article" date="2011" name="Proc. Natl. Acad. Sci. U.S.A.">
        <title>Evolutionary erosion of yeast sex chromosomes by mating-type switching accidents.</title>
        <authorList>
            <person name="Gordon J.L."/>
            <person name="Armisen D."/>
            <person name="Proux-Wera E."/>
            <person name="Oheigeartaigh S.S."/>
            <person name="Byrne K.P."/>
            <person name="Wolfe K.H."/>
        </authorList>
    </citation>
    <scope>NUCLEOTIDE SEQUENCE [LARGE SCALE GENOMIC DNA]</scope>
    <source>
        <strain evidence="7">ATCC 22294 / BCRC 22015 / CBS 2517 / CECT 1963 / NBRC 1671 / NRRL Y-8276</strain>
    </source>
</reference>
<evidence type="ECO:0000313" key="7">
    <source>
        <dbReference type="Proteomes" id="UP000005220"/>
    </source>
</evidence>
<dbReference type="GO" id="GO:1990414">
    <property type="term" value="P:replication-born double-strand break repair via sister chromatid exchange"/>
    <property type="evidence" value="ECO:0007669"/>
    <property type="project" value="EnsemblFungi"/>
</dbReference>
<dbReference type="GO" id="GO:0000086">
    <property type="term" value="P:G2/M transition of mitotic cell cycle"/>
    <property type="evidence" value="ECO:0007669"/>
    <property type="project" value="EnsemblFungi"/>
</dbReference>
<dbReference type="SUPFAM" id="SSF46785">
    <property type="entry name" value="Winged helix' DNA-binding domain"/>
    <property type="match status" value="1"/>
</dbReference>
<dbReference type="InterPro" id="IPR006909">
    <property type="entry name" value="Rad21/Rec8_C_eu"/>
</dbReference>
<dbReference type="InterPro" id="IPR039781">
    <property type="entry name" value="Rad21/Rec8-like"/>
</dbReference>
<evidence type="ECO:0000313" key="6">
    <source>
        <dbReference type="EMBL" id="CCF58850.1"/>
    </source>
</evidence>
<comment type="subcellular location">
    <subcellularLocation>
        <location evidence="1">Nucleus</location>
    </subcellularLocation>
</comment>
<dbReference type="InterPro" id="IPR006910">
    <property type="entry name" value="Rad21_Rec8_N"/>
</dbReference>
<evidence type="ECO:0000259" key="5">
    <source>
        <dbReference type="Pfam" id="PF04825"/>
    </source>
</evidence>
<dbReference type="GO" id="GO:0005739">
    <property type="term" value="C:mitochondrion"/>
    <property type="evidence" value="ECO:0007669"/>
    <property type="project" value="EnsemblFungi"/>
</dbReference>
<evidence type="ECO:0008006" key="8">
    <source>
        <dbReference type="Google" id="ProtNLM"/>
    </source>
</evidence>
<comment type="similarity">
    <text evidence="2">Belongs to the rad21 family.</text>
</comment>
<feature type="domain" description="Rad21/Rec8-like protein C-terminal eukaryotic" evidence="4">
    <location>
        <begin position="545"/>
        <end position="584"/>
    </location>
</feature>
<dbReference type="Pfam" id="PF04824">
    <property type="entry name" value="Rad21_Rec8"/>
    <property type="match status" value="1"/>
</dbReference>
<dbReference type="InterPro" id="IPR023093">
    <property type="entry name" value="ScpA-like_C"/>
</dbReference>
<dbReference type="CDD" id="cd21791">
    <property type="entry name" value="Rad21_Rec8_M_ScScc1p-like"/>
    <property type="match status" value="1"/>
</dbReference>
<dbReference type="eggNOG" id="KOG1213">
    <property type="taxonomic scope" value="Eukaryota"/>
</dbReference>
<evidence type="ECO:0000256" key="2">
    <source>
        <dbReference type="ARBA" id="ARBA00009870"/>
    </source>
</evidence>
<dbReference type="KEGG" id="kaf:KAFR_0F02530"/>
<keyword evidence="3" id="KW-0539">Nucleus</keyword>
<dbReference type="PANTHER" id="PTHR12585">
    <property type="entry name" value="SCC1 / RAD21 FAMILY MEMBER"/>
    <property type="match status" value="1"/>
</dbReference>
<dbReference type="GO" id="GO:0007076">
    <property type="term" value="P:mitotic chromosome condensation"/>
    <property type="evidence" value="ECO:0007669"/>
    <property type="project" value="EnsemblFungi"/>
</dbReference>
<dbReference type="Pfam" id="PF04825">
    <property type="entry name" value="Rad21_Rec8_N"/>
    <property type="match status" value="1"/>
</dbReference>
<evidence type="ECO:0000256" key="3">
    <source>
        <dbReference type="ARBA" id="ARBA00023242"/>
    </source>
</evidence>
<dbReference type="AlphaFoldDB" id="H2AWV0"/>
<dbReference type="GO" id="GO:0003682">
    <property type="term" value="F:chromatin binding"/>
    <property type="evidence" value="ECO:0007669"/>
    <property type="project" value="EnsemblFungi"/>
</dbReference>
<dbReference type="GO" id="GO:0034087">
    <property type="term" value="P:establishment of mitotic sister chromatid cohesion"/>
    <property type="evidence" value="ECO:0007669"/>
    <property type="project" value="EnsemblFungi"/>
</dbReference>
<protein>
    <recommendedName>
        <fullName evidence="8">Rad21/Rec8-like protein N-terminal domain-containing protein</fullName>
    </recommendedName>
</protein>
<dbReference type="PANTHER" id="PTHR12585:SF69">
    <property type="entry name" value="FI11703P"/>
    <property type="match status" value="1"/>
</dbReference>
<evidence type="ECO:0000256" key="1">
    <source>
        <dbReference type="ARBA" id="ARBA00004123"/>
    </source>
</evidence>
<dbReference type="InParanoid" id="H2AWV0"/>
<dbReference type="EMBL" id="HE650826">
    <property type="protein sequence ID" value="CCF58850.1"/>
    <property type="molecule type" value="Genomic_DNA"/>
</dbReference>
<dbReference type="RefSeq" id="XP_003957985.1">
    <property type="nucleotide sequence ID" value="XM_003957936.1"/>
</dbReference>